<dbReference type="InterPro" id="IPR016039">
    <property type="entry name" value="Thiolase-like"/>
</dbReference>
<dbReference type="PANTHER" id="PTHR31561">
    <property type="entry name" value="3-KETOACYL-COA SYNTHASE"/>
    <property type="match status" value="1"/>
</dbReference>
<dbReference type="Proteomes" id="UP001154282">
    <property type="component" value="Unassembled WGS sequence"/>
</dbReference>
<evidence type="ECO:0000256" key="2">
    <source>
        <dbReference type="ARBA" id="ARBA00005531"/>
    </source>
</evidence>
<dbReference type="EC" id="2.3.1.-" evidence="6"/>
<feature type="domain" description="Beta-ketoacyl-[acyl-carrier-protein] synthase III C-terminal" evidence="8">
    <location>
        <begin position="342"/>
        <end position="423"/>
    </location>
</feature>
<dbReference type="PIRSF" id="PIRSF036417">
    <property type="entry name" value="3-ktacl-CoA_syn"/>
    <property type="match status" value="1"/>
</dbReference>
<dbReference type="AlphaFoldDB" id="A0AAV0R3P6"/>
<dbReference type="InterPro" id="IPR013601">
    <property type="entry name" value="FAE1_typ3_polyketide_synth"/>
</dbReference>
<evidence type="ECO:0000313" key="10">
    <source>
        <dbReference type="Proteomes" id="UP001154282"/>
    </source>
</evidence>
<evidence type="ECO:0000259" key="7">
    <source>
        <dbReference type="Pfam" id="PF08392"/>
    </source>
</evidence>
<dbReference type="GO" id="GO:0006633">
    <property type="term" value="P:fatty acid biosynthetic process"/>
    <property type="evidence" value="ECO:0007669"/>
    <property type="project" value="InterPro"/>
</dbReference>
<evidence type="ECO:0000256" key="4">
    <source>
        <dbReference type="ARBA" id="ARBA00023315"/>
    </source>
</evidence>
<evidence type="ECO:0000256" key="6">
    <source>
        <dbReference type="PIRNR" id="PIRNR036417"/>
    </source>
</evidence>
<dbReference type="Gene3D" id="3.40.47.10">
    <property type="match status" value="2"/>
</dbReference>
<dbReference type="GO" id="GO:0009922">
    <property type="term" value="F:fatty acid elongase activity"/>
    <property type="evidence" value="ECO:0007669"/>
    <property type="project" value="UniProtKB-EC"/>
</dbReference>
<dbReference type="InterPro" id="IPR012392">
    <property type="entry name" value="3-ktacl-CoA_syn"/>
</dbReference>
<dbReference type="GO" id="GO:0016020">
    <property type="term" value="C:membrane"/>
    <property type="evidence" value="ECO:0007669"/>
    <property type="project" value="InterPro"/>
</dbReference>
<keyword evidence="10" id="KW-1185">Reference proteome</keyword>
<organism evidence="9 10">
    <name type="scientific">Linum tenue</name>
    <dbReference type="NCBI Taxonomy" id="586396"/>
    <lineage>
        <taxon>Eukaryota</taxon>
        <taxon>Viridiplantae</taxon>
        <taxon>Streptophyta</taxon>
        <taxon>Embryophyta</taxon>
        <taxon>Tracheophyta</taxon>
        <taxon>Spermatophyta</taxon>
        <taxon>Magnoliopsida</taxon>
        <taxon>eudicotyledons</taxon>
        <taxon>Gunneridae</taxon>
        <taxon>Pentapetalae</taxon>
        <taxon>rosids</taxon>
        <taxon>fabids</taxon>
        <taxon>Malpighiales</taxon>
        <taxon>Linaceae</taxon>
        <taxon>Linum</taxon>
    </lineage>
</organism>
<keyword evidence="3 6" id="KW-0808">Transferase</keyword>
<evidence type="ECO:0000313" key="9">
    <source>
        <dbReference type="EMBL" id="CAI0551107.1"/>
    </source>
</evidence>
<name>A0AAV0R3P6_9ROSI</name>
<sequence length="485" mass="55176">MELILATIVTLSLPVVLYSMFQLLSKFVHHLYSNQNCYMLAYQCYKPPDELKLSTATALKILLRNQNLNLEDHRYLQKSMVGLGLGEETYCPRSILEGGRKTTTTPSPTTLEVALQEMDDIVFDTLDRLFAKSGISPSQIDILVTTTSLSAHTPSLSGRIVNRYKMKQGIKSYSLAGMGCTSSIIGIDMARNLLNTQPNAFAIVVSAEAFGSHFYRGSDRSMILPNLFYRTGGTSILLTNNSNYRDRAMLELVALVRTHDPSDESYNCFLKVEDDHGLAGFHVGALTMEKVARKCLMENFRVLLPKVLPFWETLRFAVLLMLSRLGRRRPRRKLMIDMKVGIHHFCLQPTTRATIDGFRTGLGLEERDVEPSRMTLHRFGFTSGSSLWYVLGYMEAKRRLKKGEKVLMVTMGAGYMCNTCVWKVNRDLLQGGGEEEDDDVWRDCIDRYPQPTEVNSFAARLDWVQEDCMNFVRYDDYIRTEFSKL</sequence>
<dbReference type="Pfam" id="PF08392">
    <property type="entry name" value="FAE1_CUT1_RppA"/>
    <property type="match status" value="1"/>
</dbReference>
<proteinExistence type="inferred from homology"/>
<dbReference type="EMBL" id="CAMGYJ010000010">
    <property type="protein sequence ID" value="CAI0551107.1"/>
    <property type="molecule type" value="Genomic_DNA"/>
</dbReference>
<protein>
    <recommendedName>
        <fullName evidence="6">3-ketoacyl-CoA synthase</fullName>
        <ecNumber evidence="6">2.3.1.-</ecNumber>
    </recommendedName>
</protein>
<evidence type="ECO:0000256" key="1">
    <source>
        <dbReference type="ARBA" id="ARBA00005194"/>
    </source>
</evidence>
<comment type="caution">
    <text evidence="9">The sequence shown here is derived from an EMBL/GenBank/DDBJ whole genome shotgun (WGS) entry which is preliminary data.</text>
</comment>
<keyword evidence="4 6" id="KW-0012">Acyltransferase</keyword>
<dbReference type="InterPro" id="IPR013747">
    <property type="entry name" value="ACP_syn_III_C"/>
</dbReference>
<accession>A0AAV0R3P6</accession>
<comment type="similarity">
    <text evidence="2 6">Belongs to the thiolase-like superfamily. Chalcone/stilbene synthases family.</text>
</comment>
<dbReference type="Pfam" id="PF08541">
    <property type="entry name" value="ACP_syn_III_C"/>
    <property type="match status" value="1"/>
</dbReference>
<dbReference type="SUPFAM" id="SSF53901">
    <property type="entry name" value="Thiolase-like"/>
    <property type="match status" value="2"/>
</dbReference>
<gene>
    <name evidence="9" type="ORF">LITE_LOCUS45809</name>
</gene>
<evidence type="ECO:0000259" key="8">
    <source>
        <dbReference type="Pfam" id="PF08541"/>
    </source>
</evidence>
<comment type="pathway">
    <text evidence="1 6">Lipid metabolism; fatty acid biosynthesis.</text>
</comment>
<comment type="catalytic activity">
    <reaction evidence="5">
        <text>a very-long-chain acyl-CoA + malonyl-CoA + H(+) = a very-long-chain 3-oxoacyl-CoA + CO2 + CoA</text>
        <dbReference type="Rhea" id="RHEA:32727"/>
        <dbReference type="ChEBI" id="CHEBI:15378"/>
        <dbReference type="ChEBI" id="CHEBI:16526"/>
        <dbReference type="ChEBI" id="CHEBI:57287"/>
        <dbReference type="ChEBI" id="CHEBI:57384"/>
        <dbReference type="ChEBI" id="CHEBI:90725"/>
        <dbReference type="ChEBI" id="CHEBI:90736"/>
        <dbReference type="EC" id="2.3.1.199"/>
    </reaction>
</comment>
<evidence type="ECO:0000256" key="5">
    <source>
        <dbReference type="ARBA" id="ARBA00047375"/>
    </source>
</evidence>
<dbReference type="CDD" id="cd00831">
    <property type="entry name" value="CHS_like"/>
    <property type="match status" value="1"/>
</dbReference>
<evidence type="ECO:0000256" key="3">
    <source>
        <dbReference type="ARBA" id="ARBA00022679"/>
    </source>
</evidence>
<feature type="domain" description="FAE" evidence="7">
    <location>
        <begin position="34"/>
        <end position="323"/>
    </location>
</feature>
<reference evidence="9" key="1">
    <citation type="submission" date="2022-08" db="EMBL/GenBank/DDBJ databases">
        <authorList>
            <person name="Gutierrez-Valencia J."/>
        </authorList>
    </citation>
    <scope>NUCLEOTIDE SEQUENCE</scope>
</reference>